<proteinExistence type="predicted"/>
<feature type="transmembrane region" description="Helical" evidence="1">
    <location>
        <begin position="206"/>
        <end position="226"/>
    </location>
</feature>
<keyword evidence="3" id="KW-1185">Reference proteome</keyword>
<evidence type="ECO:0000313" key="2">
    <source>
        <dbReference type="EMBL" id="KAD3642184.1"/>
    </source>
</evidence>
<accession>A0A5N6MSA7</accession>
<dbReference type="AlphaFoldDB" id="A0A5N6MSA7"/>
<protein>
    <submittedName>
        <fullName evidence="2">Uncharacterized protein</fullName>
    </submittedName>
</protein>
<keyword evidence="1" id="KW-1133">Transmembrane helix</keyword>
<keyword evidence="1" id="KW-0472">Membrane</keyword>
<comment type="caution">
    <text evidence="2">The sequence shown here is derived from an EMBL/GenBank/DDBJ whole genome shotgun (WGS) entry which is preliminary data.</text>
</comment>
<dbReference type="Proteomes" id="UP000326396">
    <property type="component" value="Linkage Group LG5"/>
</dbReference>
<organism evidence="2 3">
    <name type="scientific">Mikania micrantha</name>
    <name type="common">bitter vine</name>
    <dbReference type="NCBI Taxonomy" id="192012"/>
    <lineage>
        <taxon>Eukaryota</taxon>
        <taxon>Viridiplantae</taxon>
        <taxon>Streptophyta</taxon>
        <taxon>Embryophyta</taxon>
        <taxon>Tracheophyta</taxon>
        <taxon>Spermatophyta</taxon>
        <taxon>Magnoliopsida</taxon>
        <taxon>eudicotyledons</taxon>
        <taxon>Gunneridae</taxon>
        <taxon>Pentapetalae</taxon>
        <taxon>asterids</taxon>
        <taxon>campanulids</taxon>
        <taxon>Asterales</taxon>
        <taxon>Asteraceae</taxon>
        <taxon>Asteroideae</taxon>
        <taxon>Heliantheae alliance</taxon>
        <taxon>Eupatorieae</taxon>
        <taxon>Mikania</taxon>
    </lineage>
</organism>
<keyword evidence="1" id="KW-0812">Transmembrane</keyword>
<evidence type="ECO:0000313" key="3">
    <source>
        <dbReference type="Proteomes" id="UP000326396"/>
    </source>
</evidence>
<name>A0A5N6MSA7_9ASTR</name>
<reference evidence="2 3" key="1">
    <citation type="submission" date="2019-05" db="EMBL/GenBank/DDBJ databases">
        <title>Mikania micrantha, genome provides insights into the molecular mechanism of rapid growth.</title>
        <authorList>
            <person name="Liu B."/>
        </authorList>
    </citation>
    <scope>NUCLEOTIDE SEQUENCE [LARGE SCALE GENOMIC DNA]</scope>
    <source>
        <strain evidence="2">NLD-2019</strain>
        <tissue evidence="2">Leaf</tissue>
    </source>
</reference>
<sequence>MAALQSMKPSVPLPSPVTKARYTPRPIINVRYINTPSSRRFLRINRSPLLPRPPFMTMHPVLCSFDPAGSPYRTYKQIRADIDKWCDKQSLPLGAAVYIAVEAFKSGVFGYGWKLMVNRYVIDLPVSEIEQMARPHLGVYYPLVLSFIGSPFLVARSYAVINGSAYGTAYVMKRWRNKEHDILTTMVASFVTAVMYSLVAGMRSPIILPIVGIICALVFGLMSKVAEHGDKQPHFIKQKIKREASLHA</sequence>
<evidence type="ECO:0000256" key="1">
    <source>
        <dbReference type="SAM" id="Phobius"/>
    </source>
</evidence>
<gene>
    <name evidence="2" type="ORF">E3N88_31408</name>
</gene>
<dbReference type="EMBL" id="SZYD01000015">
    <property type="protein sequence ID" value="KAD3642184.1"/>
    <property type="molecule type" value="Genomic_DNA"/>
</dbReference>
<feature type="transmembrane region" description="Helical" evidence="1">
    <location>
        <begin position="182"/>
        <end position="200"/>
    </location>
</feature>
<feature type="transmembrane region" description="Helical" evidence="1">
    <location>
        <begin position="139"/>
        <end position="161"/>
    </location>
</feature>